<dbReference type="NCBIfam" id="TIGR00533">
    <property type="entry name" value="HMG_CoA_R_NADP"/>
    <property type="match status" value="1"/>
</dbReference>
<evidence type="ECO:0000256" key="5">
    <source>
        <dbReference type="ARBA" id="ARBA00022857"/>
    </source>
</evidence>
<dbReference type="Proteomes" id="UP001150925">
    <property type="component" value="Unassembled WGS sequence"/>
</dbReference>
<dbReference type="SUPFAM" id="SSF56542">
    <property type="entry name" value="Substrate-binding domain of HMG-CoA reductase"/>
    <property type="match status" value="1"/>
</dbReference>
<evidence type="ECO:0000256" key="6">
    <source>
        <dbReference type="ARBA" id="ARBA00022989"/>
    </source>
</evidence>
<reference evidence="12" key="1">
    <citation type="submission" date="2022-07" db="EMBL/GenBank/DDBJ databases">
        <title>Phylogenomic reconstructions and comparative analyses of Kickxellomycotina fungi.</title>
        <authorList>
            <person name="Reynolds N.K."/>
            <person name="Stajich J.E."/>
            <person name="Barry K."/>
            <person name="Grigoriev I.V."/>
            <person name="Crous P."/>
            <person name="Smith M.E."/>
        </authorList>
    </citation>
    <scope>NUCLEOTIDE SEQUENCE</scope>
    <source>
        <strain evidence="12">RSA 1196</strain>
    </source>
</reference>
<comment type="pathway">
    <text evidence="9">Metabolic intermediate biosynthesis; (R)-mevalonate biosynthesis; (R)-mevalonate from acetyl-CoA: step 3/3.</text>
</comment>
<dbReference type="EC" id="1.1.1.34" evidence="9"/>
<dbReference type="InterPro" id="IPR009029">
    <property type="entry name" value="HMG_CoA_Rdtase_sub-bd_dom_sf"/>
</dbReference>
<keyword evidence="7 9" id="KW-0560">Oxidoreductase</keyword>
<evidence type="ECO:0000256" key="2">
    <source>
        <dbReference type="ARBA" id="ARBA00007661"/>
    </source>
</evidence>
<feature type="region of interest" description="Disordered" evidence="10">
    <location>
        <begin position="370"/>
        <end position="403"/>
    </location>
</feature>
<feature type="compositionally biased region" description="Polar residues" evidence="10">
    <location>
        <begin position="730"/>
        <end position="772"/>
    </location>
</feature>
<keyword evidence="8 9" id="KW-0472">Membrane</keyword>
<dbReference type="PANTHER" id="PTHR10572">
    <property type="entry name" value="3-HYDROXY-3-METHYLGLUTARYL-COENZYME A REDUCTASE"/>
    <property type="match status" value="1"/>
</dbReference>
<evidence type="ECO:0000313" key="13">
    <source>
        <dbReference type="Proteomes" id="UP001150925"/>
    </source>
</evidence>
<dbReference type="Gene3D" id="1.10.3270.10">
    <property type="entry name" value="HMGR, N-terminal domain"/>
    <property type="match status" value="1"/>
</dbReference>
<dbReference type="GO" id="GO:0006696">
    <property type="term" value="P:ergosterol biosynthetic process"/>
    <property type="evidence" value="ECO:0007669"/>
    <property type="project" value="TreeGrafter"/>
</dbReference>
<dbReference type="EMBL" id="JANBPY010000279">
    <property type="protein sequence ID" value="KAJ1967803.1"/>
    <property type="molecule type" value="Genomic_DNA"/>
</dbReference>
<dbReference type="InterPro" id="IPR023074">
    <property type="entry name" value="HMG_CoA_Rdtase_cat_sf"/>
</dbReference>
<keyword evidence="3 9" id="KW-0812">Transmembrane</keyword>
<dbReference type="InterPro" id="IPR009023">
    <property type="entry name" value="HMG_CoA_Rdtase_NAD(P)-bd_sf"/>
</dbReference>
<dbReference type="Pfam" id="PF12349">
    <property type="entry name" value="Sterol-sensing"/>
    <property type="match status" value="1"/>
</dbReference>
<keyword evidence="13" id="KW-1185">Reference proteome</keyword>
<dbReference type="AlphaFoldDB" id="A0A9W8ARX3"/>
<evidence type="ECO:0000256" key="4">
    <source>
        <dbReference type="ARBA" id="ARBA00022824"/>
    </source>
</evidence>
<dbReference type="GO" id="GO:0004420">
    <property type="term" value="F:hydroxymethylglutaryl-CoA reductase (NADPH) activity"/>
    <property type="evidence" value="ECO:0007669"/>
    <property type="project" value="UniProtKB-EC"/>
</dbReference>
<feature type="compositionally biased region" description="Polar residues" evidence="10">
    <location>
        <begin position="372"/>
        <end position="403"/>
    </location>
</feature>
<comment type="caution">
    <text evidence="12">The sequence shown here is derived from an EMBL/GenBank/DDBJ whole genome shotgun (WGS) entry which is preliminary data.</text>
</comment>
<dbReference type="InterPro" id="IPR002202">
    <property type="entry name" value="HMG_CoA_Rdtase"/>
</dbReference>
<dbReference type="FunFam" id="3.90.770.10:FF:000001">
    <property type="entry name" value="3-hydroxy-3-methylglutaryl coenzyme A reductase"/>
    <property type="match status" value="1"/>
</dbReference>
<comment type="catalytic activity">
    <reaction evidence="9">
        <text>(R)-mevalonate + 2 NADP(+) + CoA = (3S)-3-hydroxy-3-methylglutaryl-CoA + 2 NADPH + 2 H(+)</text>
        <dbReference type="Rhea" id="RHEA:15989"/>
        <dbReference type="ChEBI" id="CHEBI:15378"/>
        <dbReference type="ChEBI" id="CHEBI:36464"/>
        <dbReference type="ChEBI" id="CHEBI:43074"/>
        <dbReference type="ChEBI" id="CHEBI:57287"/>
        <dbReference type="ChEBI" id="CHEBI:57783"/>
        <dbReference type="ChEBI" id="CHEBI:58349"/>
        <dbReference type="EC" id="1.1.1.34"/>
    </reaction>
</comment>
<dbReference type="InterPro" id="IPR053958">
    <property type="entry name" value="HMGCR/SNAP/NPC1-like_SSD"/>
</dbReference>
<gene>
    <name evidence="12" type="primary">HMG1</name>
    <name evidence="12" type="ORF">IWQ62_001624</name>
</gene>
<dbReference type="InterPro" id="IPR004554">
    <property type="entry name" value="HMG_CoA_Rdtase_eu_arc"/>
</dbReference>
<sequence>MGHRVVKAAIRHPIETVAVSALLVVLAYYSLWHSVQNAEIFASPTSVQPQPFAFTFTKKGGNVGVPPESVDHTATLPAADIYSFTFQTPGKESTAGSSGVLDRKVLDQLVEAQHYITKEMAITKDGYRYTYEDLCLRPKDTVGLEHCVGASPFSVWGNDVKTFQADPAALHTLVATVRNADAPLLKDIQLNVDGEPQFASSLDIAYVLDTTRAEMSELADRWAAAAERHFTQLFPRESANVLGLDWLEGDSTLAWAAQVIANVVNKVHVLLQGANRVEVGLVLSGYLFMWAALINLFLNMRKVGSKVALAAGVLVSSSSAFVLALYTMHMLGLPIDLVVLSEALPFLLITVGFDKPYLFAKAVLEAPASSAKPMTSPGSDSGNDEPTSTETSRGLANSTPPTSVQKQVLKGVMASYKPVLRDYLFEISLFTASAFSGVRGLREFSIIAILILTYDAVLLYTFYTAVLTLKVELIRVRRAREESLSATGKLLRTQSEVEMSNHNSPAHYKSIALNALSDSTVDTERATNSTTTRLKLFVIIGFLAVHIFDMGNTFRASVSSGSGTASGATFSTPLVEGATPDGLPQGLEELLTYLKASLGSFAPLSLTLHPTTGYYSHSPTILTSDSSMTTESYQWFVAFAASLLANIYFAFSRYNLLPPTKHSRSTSSAVDSPTASPGSPQGKSLSEQLQSSWSLSTLCMTPLATPKVAPPTSTALPSSRPSFLELATSASMTRTTSEPANSSRESGKTAPQTRPASPVSSYSKAVTVTPDSPSHPMRSVEECLTLAKAGPESAVNLSDEEVVALVQQGKIAAYSLENLLQDFTRAVRIRRSVISRASVYKNLESSLIPYEHYDYSFVKGQCCENVVGHIPLPLGIAGPVMIDGELLHIPMATSEGTLVASASRGCKAITAGGGATTVLLRDGMTRGPVVQFPNLSDAYACQQWLESPAGFAEIKENFDSTSRFARLQRLKVAVAGRLVFIRFATVTGDAMGMNMISKGTERALGVLQELFPTMRVISVSGNYCTDKKPAAINWIEGRGKSVVAEAVIPGAVVQKVLKTTVAALVELNIAKNLVGSAMAGSVGGFNAHSANILTAIYLATGQDPAQNVESSNCITLMEPANDGQDLRISCTMPCIEVGTVGGGTKLPPQAACLEMLGVRGAHLETPGANAQRLARIISAAVMGGELSLCSALAAGDLVKSHMKHNRAAPPPTH</sequence>
<feature type="transmembrane region" description="Helical" evidence="9">
    <location>
        <begin position="279"/>
        <end position="298"/>
    </location>
</feature>
<comment type="similarity">
    <text evidence="2 9">Belongs to the HMG-CoA reductase family.</text>
</comment>
<dbReference type="FunFam" id="1.10.3270.10:FF:000001">
    <property type="entry name" value="3-hydroxy-3-methylglutaryl coenzyme A reductase"/>
    <property type="match status" value="1"/>
</dbReference>
<dbReference type="CDD" id="cd00643">
    <property type="entry name" value="HMG-CoA_reductase_classI"/>
    <property type="match status" value="1"/>
</dbReference>
<dbReference type="PRINTS" id="PR00071">
    <property type="entry name" value="HMGCOARDTASE"/>
</dbReference>
<accession>A0A9W8ARX3</accession>
<evidence type="ECO:0000256" key="1">
    <source>
        <dbReference type="ARBA" id="ARBA00004477"/>
    </source>
</evidence>
<keyword evidence="6 9" id="KW-1133">Transmembrane helix</keyword>
<feature type="transmembrane region" description="Helical" evidence="9">
    <location>
        <begin position="447"/>
        <end position="469"/>
    </location>
</feature>
<evidence type="ECO:0000256" key="10">
    <source>
        <dbReference type="SAM" id="MobiDB-lite"/>
    </source>
</evidence>
<dbReference type="InterPro" id="IPR023076">
    <property type="entry name" value="HMG_CoA_Rdtase_CS"/>
</dbReference>
<evidence type="ECO:0000259" key="11">
    <source>
        <dbReference type="PROSITE" id="PS50156"/>
    </source>
</evidence>
<evidence type="ECO:0000256" key="7">
    <source>
        <dbReference type="ARBA" id="ARBA00023002"/>
    </source>
</evidence>
<dbReference type="GO" id="GO:0005789">
    <property type="term" value="C:endoplasmic reticulum membrane"/>
    <property type="evidence" value="ECO:0007669"/>
    <property type="project" value="UniProtKB-SubCell"/>
</dbReference>
<name>A0A9W8ARX3_9FUNG</name>
<feature type="transmembrane region" description="Helical" evidence="9">
    <location>
        <begin position="333"/>
        <end position="353"/>
    </location>
</feature>
<feature type="compositionally biased region" description="Polar residues" evidence="10">
    <location>
        <begin position="665"/>
        <end position="683"/>
    </location>
</feature>
<comment type="subcellular location">
    <subcellularLocation>
        <location evidence="1 9">Endoplasmic reticulum membrane</location>
        <topology evidence="1 9">Multi-pass membrane protein</topology>
    </subcellularLocation>
</comment>
<dbReference type="PROSITE" id="PS01192">
    <property type="entry name" value="HMG_COA_REDUCTASE_3"/>
    <property type="match status" value="1"/>
</dbReference>
<dbReference type="GO" id="GO:0005778">
    <property type="term" value="C:peroxisomal membrane"/>
    <property type="evidence" value="ECO:0007669"/>
    <property type="project" value="TreeGrafter"/>
</dbReference>
<dbReference type="PROSITE" id="PS50156">
    <property type="entry name" value="SSD"/>
    <property type="match status" value="1"/>
</dbReference>
<dbReference type="PROSITE" id="PS50065">
    <property type="entry name" value="HMG_COA_REDUCTASE_4"/>
    <property type="match status" value="1"/>
</dbReference>
<evidence type="ECO:0000256" key="9">
    <source>
        <dbReference type="RuleBase" id="RU361219"/>
    </source>
</evidence>
<protein>
    <recommendedName>
        <fullName evidence="9">3-hydroxy-3-methylglutaryl coenzyme A reductase</fullName>
        <shortName evidence="9">HMG-CoA reductase</shortName>
        <ecNumber evidence="9">1.1.1.34</ecNumber>
    </recommendedName>
</protein>
<dbReference type="InterPro" id="IPR000731">
    <property type="entry name" value="SSD"/>
</dbReference>
<dbReference type="GO" id="GO:0015936">
    <property type="term" value="P:coenzyme A metabolic process"/>
    <property type="evidence" value="ECO:0007669"/>
    <property type="project" value="InterPro"/>
</dbReference>
<dbReference type="PROSITE" id="PS00318">
    <property type="entry name" value="HMG_COA_REDUCTASE_2"/>
    <property type="match status" value="1"/>
</dbReference>
<dbReference type="Pfam" id="PF00368">
    <property type="entry name" value="HMG-CoA_red"/>
    <property type="match status" value="1"/>
</dbReference>
<dbReference type="InterPro" id="IPR023282">
    <property type="entry name" value="HMG_CoA_Rdtase_N"/>
</dbReference>
<proteinExistence type="inferred from homology"/>
<evidence type="ECO:0000256" key="8">
    <source>
        <dbReference type="ARBA" id="ARBA00023136"/>
    </source>
</evidence>
<feature type="region of interest" description="Disordered" evidence="10">
    <location>
        <begin position="661"/>
        <end position="687"/>
    </location>
</feature>
<dbReference type="PROSITE" id="PS00066">
    <property type="entry name" value="HMG_COA_REDUCTASE_1"/>
    <property type="match status" value="1"/>
</dbReference>
<dbReference type="SUPFAM" id="SSF55035">
    <property type="entry name" value="NAD-binding domain of HMG-CoA reductase"/>
    <property type="match status" value="1"/>
</dbReference>
<dbReference type="FunFam" id="3.30.70.420:FF:000001">
    <property type="entry name" value="3-hydroxy-3-methylglutaryl coenzyme A reductase"/>
    <property type="match status" value="1"/>
</dbReference>
<feature type="transmembrane region" description="Helical" evidence="9">
    <location>
        <begin position="307"/>
        <end position="327"/>
    </location>
</feature>
<evidence type="ECO:0000313" key="12">
    <source>
        <dbReference type="EMBL" id="KAJ1967803.1"/>
    </source>
</evidence>
<keyword evidence="5 9" id="KW-0521">NADP</keyword>
<feature type="region of interest" description="Disordered" evidence="10">
    <location>
        <begin position="730"/>
        <end position="777"/>
    </location>
</feature>
<dbReference type="Gene3D" id="3.30.70.420">
    <property type="entry name" value="Hydroxymethylglutaryl-CoA reductase, class I/II, NAD/NADP-binding domain"/>
    <property type="match status" value="1"/>
</dbReference>
<organism evidence="12 13">
    <name type="scientific">Dispira parvispora</name>
    <dbReference type="NCBI Taxonomy" id="1520584"/>
    <lineage>
        <taxon>Eukaryota</taxon>
        <taxon>Fungi</taxon>
        <taxon>Fungi incertae sedis</taxon>
        <taxon>Zoopagomycota</taxon>
        <taxon>Kickxellomycotina</taxon>
        <taxon>Dimargaritomycetes</taxon>
        <taxon>Dimargaritales</taxon>
        <taxon>Dimargaritaceae</taxon>
        <taxon>Dispira</taxon>
    </lineage>
</organism>
<dbReference type="PANTHER" id="PTHR10572:SF24">
    <property type="entry name" value="3-HYDROXY-3-METHYLGLUTARYL-COENZYME A REDUCTASE"/>
    <property type="match status" value="1"/>
</dbReference>
<dbReference type="Gene3D" id="3.90.770.10">
    <property type="entry name" value="3-hydroxy-3-methylglutaryl-coenzyme A Reductase, Chain A, domain 2"/>
    <property type="match status" value="1"/>
</dbReference>
<dbReference type="GO" id="GO:0008299">
    <property type="term" value="P:isoprenoid biosynthetic process"/>
    <property type="evidence" value="ECO:0007669"/>
    <property type="project" value="InterPro"/>
</dbReference>
<feature type="domain" description="SSD" evidence="11">
    <location>
        <begin position="278"/>
        <end position="469"/>
    </location>
</feature>
<keyword evidence="4 9" id="KW-0256">Endoplasmic reticulum</keyword>
<dbReference type="OrthoDB" id="310654at2759"/>
<feature type="transmembrane region" description="Helical" evidence="9">
    <location>
        <begin position="12"/>
        <end position="32"/>
    </location>
</feature>
<evidence type="ECO:0000256" key="3">
    <source>
        <dbReference type="ARBA" id="ARBA00022692"/>
    </source>
</evidence>